<proteinExistence type="inferred from homology"/>
<evidence type="ECO:0000256" key="3">
    <source>
        <dbReference type="ARBA" id="ARBA00005133"/>
    </source>
</evidence>
<dbReference type="InterPro" id="IPR006063">
    <property type="entry name" value="HisA_bact_arch"/>
</dbReference>
<dbReference type="InterPro" id="IPR013785">
    <property type="entry name" value="Aldolase_TIM"/>
</dbReference>
<keyword evidence="7 9" id="KW-0368">Histidine biosynthesis</keyword>
<feature type="active site" description="Proton acceptor" evidence="9">
    <location>
        <position position="8"/>
    </location>
</feature>
<accession>A0ABS0BUH2</accession>
<keyword evidence="13" id="KW-1185">Reference proteome</keyword>
<dbReference type="RefSeq" id="WP_185977605.1">
    <property type="nucleotide sequence ID" value="NZ_JACBGI020000004.1"/>
</dbReference>
<comment type="caution">
    <text evidence="12">The sequence shown here is derived from an EMBL/GenBank/DDBJ whole genome shotgun (WGS) entry which is preliminary data.</text>
</comment>
<dbReference type="CDD" id="cd04732">
    <property type="entry name" value="HisA"/>
    <property type="match status" value="1"/>
</dbReference>
<dbReference type="HAMAP" id="MF_01014">
    <property type="entry name" value="HisA"/>
    <property type="match status" value="1"/>
</dbReference>
<keyword evidence="8 9" id="KW-0413">Isomerase</keyword>
<dbReference type="EC" id="5.3.1.16" evidence="9 11"/>
<evidence type="ECO:0000256" key="11">
    <source>
        <dbReference type="RuleBase" id="RU003658"/>
    </source>
</evidence>
<dbReference type="PANTHER" id="PTHR43090:SF2">
    <property type="entry name" value="1-(5-PHOSPHORIBOSYL)-5-[(5-PHOSPHORIBOSYLAMINO)METHYLIDENEAMINO] IMIDAZOLE-4-CARBOXAMIDE ISOMERASE"/>
    <property type="match status" value="1"/>
</dbReference>
<dbReference type="NCBIfam" id="TIGR00007">
    <property type="entry name" value="1-(5-phosphoribosyl)-5-[(5-phosphoribosylamino)methylideneamino]imidazole-4-carboxamide isomerase"/>
    <property type="match status" value="1"/>
</dbReference>
<dbReference type="Pfam" id="PF00977">
    <property type="entry name" value="His_biosynth"/>
    <property type="match status" value="1"/>
</dbReference>
<dbReference type="EMBL" id="JACBGI020000004">
    <property type="protein sequence ID" value="MBF6057454.1"/>
    <property type="molecule type" value="Genomic_DNA"/>
</dbReference>
<name>A0ABS0BUH2_9GAMM</name>
<dbReference type="GO" id="GO:0003949">
    <property type="term" value="F:1-(5-phosphoribosyl)-5-[(5-phosphoribosylamino)methylideneamino]imidazole-4-carboxamide isomerase activity"/>
    <property type="evidence" value="ECO:0007669"/>
    <property type="project" value="UniProtKB-EC"/>
</dbReference>
<evidence type="ECO:0000256" key="1">
    <source>
        <dbReference type="ARBA" id="ARBA00000901"/>
    </source>
</evidence>
<dbReference type="Proteomes" id="UP001193680">
    <property type="component" value="Unassembled WGS sequence"/>
</dbReference>
<feature type="active site" description="Proton donor" evidence="9">
    <location>
        <position position="130"/>
    </location>
</feature>
<evidence type="ECO:0000256" key="4">
    <source>
        <dbReference type="ARBA" id="ARBA00009667"/>
    </source>
</evidence>
<gene>
    <name evidence="9 12" type="primary">hisA</name>
    <name evidence="12" type="ORF">H8792_003785</name>
</gene>
<dbReference type="InterPro" id="IPR006062">
    <property type="entry name" value="His_biosynth"/>
</dbReference>
<dbReference type="InterPro" id="IPR011060">
    <property type="entry name" value="RibuloseP-bd_barrel"/>
</dbReference>
<keyword evidence="6 9" id="KW-0028">Amino-acid biosynthesis</keyword>
<evidence type="ECO:0000313" key="13">
    <source>
        <dbReference type="Proteomes" id="UP001193680"/>
    </source>
</evidence>
<dbReference type="InterPro" id="IPR023016">
    <property type="entry name" value="HisA/PriA"/>
</dbReference>
<comment type="similarity">
    <text evidence="4 9 10">Belongs to the HisA/HisF family.</text>
</comment>
<dbReference type="InterPro" id="IPR044524">
    <property type="entry name" value="Isoase_HisA-like"/>
</dbReference>
<evidence type="ECO:0000256" key="5">
    <source>
        <dbReference type="ARBA" id="ARBA00022490"/>
    </source>
</evidence>
<evidence type="ECO:0000256" key="10">
    <source>
        <dbReference type="RuleBase" id="RU003657"/>
    </source>
</evidence>
<evidence type="ECO:0000313" key="12">
    <source>
        <dbReference type="EMBL" id="MBF6057454.1"/>
    </source>
</evidence>
<protein>
    <recommendedName>
        <fullName evidence="9 11">1-(5-phosphoribosyl)-5-[(5-phosphoribosylamino)methylideneamino] imidazole-4-carboxamide isomerase</fullName>
        <ecNumber evidence="9 11">5.3.1.16</ecNumber>
    </recommendedName>
    <alternativeName>
        <fullName evidence="9">Phosphoribosylformimino-5-aminoimidazole carboxamide ribotide isomerase</fullName>
    </alternativeName>
</protein>
<comment type="subcellular location">
    <subcellularLocation>
        <location evidence="2 9 11">Cytoplasm</location>
    </subcellularLocation>
</comment>
<keyword evidence="5 9" id="KW-0963">Cytoplasm</keyword>
<dbReference type="Gene3D" id="3.20.20.70">
    <property type="entry name" value="Aldolase class I"/>
    <property type="match status" value="1"/>
</dbReference>
<dbReference type="PANTHER" id="PTHR43090">
    <property type="entry name" value="1-(5-PHOSPHORIBOSYL)-5-[(5-PHOSPHORIBOSYLAMINO)METHYLIDENEAMINO] IMIDAZOLE-4-CARBOXAMIDE ISOMERASE"/>
    <property type="match status" value="1"/>
</dbReference>
<comment type="pathway">
    <text evidence="3 9 11">Amino-acid biosynthesis; L-histidine biosynthesis; L-histidine from 5-phospho-alpha-D-ribose 1-diphosphate: step 4/9.</text>
</comment>
<sequence>MLLIPAIDLKDGQCVRLRQGIMEDATVFSGDIVAMAERWVSQGARRLHMVDLNGAFDGKPVNDSAVYQVREAYPDLPIQIGGGIRDLQTIEAYLNAGVSYCIIGTKAVHNPEFVAEACKAFPGHIMVGLDAKDGMVAINGWAEVTDYEVKILAKQFENDGVEAIIYTDIGRDGMMQGVNIEATQALAKAVNIPIIASGGITNLDDIRNLAAIEADGVSGAITGRAIYEGTLNFQEGQALSDELAPKG</sequence>
<evidence type="ECO:0000256" key="7">
    <source>
        <dbReference type="ARBA" id="ARBA00023102"/>
    </source>
</evidence>
<reference evidence="12 13" key="1">
    <citation type="submission" date="2020-11" db="EMBL/GenBank/DDBJ databases">
        <title>Sulfur oxidizing isolate from Hospital Hole Sinkhole.</title>
        <authorList>
            <person name="Scott K.M."/>
        </authorList>
    </citation>
    <scope>NUCLEOTIDE SEQUENCE [LARGE SCALE GENOMIC DNA]</scope>
    <source>
        <strain evidence="12 13">HH1</strain>
    </source>
</reference>
<comment type="catalytic activity">
    <reaction evidence="1 9 11">
        <text>1-(5-phospho-beta-D-ribosyl)-5-[(5-phospho-beta-D-ribosylamino)methylideneamino]imidazole-4-carboxamide = 5-[(5-phospho-1-deoxy-D-ribulos-1-ylimino)methylamino]-1-(5-phospho-beta-D-ribosyl)imidazole-4-carboxamide</text>
        <dbReference type="Rhea" id="RHEA:15469"/>
        <dbReference type="ChEBI" id="CHEBI:58435"/>
        <dbReference type="ChEBI" id="CHEBI:58525"/>
        <dbReference type="EC" id="5.3.1.16"/>
    </reaction>
</comment>
<evidence type="ECO:0000256" key="6">
    <source>
        <dbReference type="ARBA" id="ARBA00022605"/>
    </source>
</evidence>
<dbReference type="SUPFAM" id="SSF51366">
    <property type="entry name" value="Ribulose-phoshate binding barrel"/>
    <property type="match status" value="1"/>
</dbReference>
<evidence type="ECO:0000256" key="8">
    <source>
        <dbReference type="ARBA" id="ARBA00023235"/>
    </source>
</evidence>
<organism evidence="12 13">
    <name type="scientific">Thiomicrorhabdus heinhorstiae</name>
    <dbReference type="NCBI Taxonomy" id="2748010"/>
    <lineage>
        <taxon>Bacteria</taxon>
        <taxon>Pseudomonadati</taxon>
        <taxon>Pseudomonadota</taxon>
        <taxon>Gammaproteobacteria</taxon>
        <taxon>Thiotrichales</taxon>
        <taxon>Piscirickettsiaceae</taxon>
        <taxon>Thiomicrorhabdus</taxon>
    </lineage>
</organism>
<evidence type="ECO:0000256" key="2">
    <source>
        <dbReference type="ARBA" id="ARBA00004496"/>
    </source>
</evidence>
<evidence type="ECO:0000256" key="9">
    <source>
        <dbReference type="HAMAP-Rule" id="MF_01014"/>
    </source>
</evidence>